<evidence type="ECO:0000313" key="1">
    <source>
        <dbReference type="EMBL" id="MDO7841174.1"/>
    </source>
</evidence>
<protein>
    <submittedName>
        <fullName evidence="1">Uncharacterized protein</fullName>
    </submittedName>
</protein>
<sequence>MAFEAPSSETFGGAWPVLASLVEIDGSAGHRVVATLAEPRVAKRDLADAVHAICALHGRHLFEDAARDRTDPGTTDWIDAITGGFPVERAYLARLTAAAGPLPSTPGQAEADAAFANQRHAFDMLVRSDRKGCASGAAIALVLDWRAFRTVLDGAATRFGIEAPACELPDMNELAGLAAAIGDTPGVQRAIAFGAQQVFAQHRGLWDLLEARAIARDHHH</sequence>
<proteinExistence type="predicted"/>
<dbReference type="EMBL" id="JAUQSZ010000001">
    <property type="protein sequence ID" value="MDO7841174.1"/>
    <property type="molecule type" value="Genomic_DNA"/>
</dbReference>
<dbReference type="Pfam" id="PF22391">
    <property type="entry name" value="DUF6975"/>
    <property type="match status" value="1"/>
</dbReference>
<reference evidence="1" key="1">
    <citation type="submission" date="2023-07" db="EMBL/GenBank/DDBJ databases">
        <authorList>
            <person name="Kim M.K."/>
        </authorList>
    </citation>
    <scope>NUCLEOTIDE SEQUENCE</scope>
    <source>
        <strain evidence="1">CA1-15</strain>
    </source>
</reference>
<dbReference type="InterPro" id="IPR054248">
    <property type="entry name" value="DUF6975"/>
</dbReference>
<accession>A0ABT8ZVK9</accession>
<name>A0ABT8ZVK9_9SPHN</name>
<dbReference type="RefSeq" id="WP_304559603.1">
    <property type="nucleotide sequence ID" value="NZ_JAUQSZ010000001.1"/>
</dbReference>
<keyword evidence="2" id="KW-1185">Reference proteome</keyword>
<gene>
    <name evidence="1" type="ORF">Q5H94_02445</name>
</gene>
<evidence type="ECO:0000313" key="2">
    <source>
        <dbReference type="Proteomes" id="UP001176468"/>
    </source>
</evidence>
<comment type="caution">
    <text evidence="1">The sequence shown here is derived from an EMBL/GenBank/DDBJ whole genome shotgun (WGS) entry which is preliminary data.</text>
</comment>
<organism evidence="1 2">
    <name type="scientific">Sphingomonas immobilis</name>
    <dbReference type="NCBI Taxonomy" id="3063997"/>
    <lineage>
        <taxon>Bacteria</taxon>
        <taxon>Pseudomonadati</taxon>
        <taxon>Pseudomonadota</taxon>
        <taxon>Alphaproteobacteria</taxon>
        <taxon>Sphingomonadales</taxon>
        <taxon>Sphingomonadaceae</taxon>
        <taxon>Sphingomonas</taxon>
    </lineage>
</organism>
<dbReference type="Proteomes" id="UP001176468">
    <property type="component" value="Unassembled WGS sequence"/>
</dbReference>